<dbReference type="AlphaFoldDB" id="A0A068WUS5"/>
<evidence type="ECO:0000313" key="1">
    <source>
        <dbReference type="EMBL" id="CDS21444.1"/>
    </source>
</evidence>
<gene>
    <name evidence="1" type="ORF">EgrG_000185800</name>
</gene>
<dbReference type="Proteomes" id="UP000492820">
    <property type="component" value="Unassembled WGS sequence"/>
</dbReference>
<reference evidence="3" key="3">
    <citation type="submission" date="2020-10" db="UniProtKB">
        <authorList>
            <consortium name="WormBaseParasite"/>
        </authorList>
    </citation>
    <scope>IDENTIFICATION</scope>
</reference>
<name>A0A068WUS5_ECHGR</name>
<accession>A0A068WUS5</accession>
<sequence length="56" mass="6058">MTPGSSSFDQCNTPACPGVIKPYFCICALVIQTLSEHETTSKEFGCGKGKYLQVKL</sequence>
<protein>
    <submittedName>
        <fullName evidence="1 3">Expressed protein</fullName>
    </submittedName>
</protein>
<organism evidence="1">
    <name type="scientific">Echinococcus granulosus</name>
    <name type="common">Hydatid tapeworm</name>
    <dbReference type="NCBI Taxonomy" id="6210"/>
    <lineage>
        <taxon>Eukaryota</taxon>
        <taxon>Metazoa</taxon>
        <taxon>Spiralia</taxon>
        <taxon>Lophotrochozoa</taxon>
        <taxon>Platyhelminthes</taxon>
        <taxon>Cestoda</taxon>
        <taxon>Eucestoda</taxon>
        <taxon>Cyclophyllidea</taxon>
        <taxon>Taeniidae</taxon>
        <taxon>Echinococcus</taxon>
        <taxon>Echinococcus granulosus group</taxon>
    </lineage>
</organism>
<dbReference type="WBParaSite" id="EgrG_000185800">
    <property type="protein sequence ID" value="EgrG_000185800"/>
    <property type="gene ID" value="EgrG_000185800"/>
</dbReference>
<evidence type="ECO:0000313" key="3">
    <source>
        <dbReference type="WBParaSite" id="EgrG_000185800"/>
    </source>
</evidence>
<reference evidence="1 2" key="1">
    <citation type="journal article" date="2013" name="Nature">
        <title>The genomes of four tapeworm species reveal adaptations to parasitism.</title>
        <authorList>
            <person name="Tsai I.J."/>
            <person name="Zarowiecki M."/>
            <person name="Holroyd N."/>
            <person name="Garciarrubio A."/>
            <person name="Sanchez-Flores A."/>
            <person name="Brooks K.L."/>
            <person name="Tracey A."/>
            <person name="Bobes R.J."/>
            <person name="Fragoso G."/>
            <person name="Sciutto E."/>
            <person name="Aslett M."/>
            <person name="Beasley H."/>
            <person name="Bennett H.M."/>
            <person name="Cai J."/>
            <person name="Camicia F."/>
            <person name="Clark R."/>
            <person name="Cucher M."/>
            <person name="De Silva N."/>
            <person name="Day T.A."/>
            <person name="Deplazes P."/>
            <person name="Estrada K."/>
            <person name="Fernandez C."/>
            <person name="Holland P.W."/>
            <person name="Hou J."/>
            <person name="Hu S."/>
            <person name="Huckvale T."/>
            <person name="Hung S.S."/>
            <person name="Kamenetzky L."/>
            <person name="Keane J.A."/>
            <person name="Kiss F."/>
            <person name="Koziol U."/>
            <person name="Lambert O."/>
            <person name="Liu K."/>
            <person name="Luo X."/>
            <person name="Luo Y."/>
            <person name="Macchiaroli N."/>
            <person name="Nichol S."/>
            <person name="Paps J."/>
            <person name="Parkinson J."/>
            <person name="Pouchkina-Stantcheva N."/>
            <person name="Riddiford N."/>
            <person name="Rosenzvit M."/>
            <person name="Salinas G."/>
            <person name="Wasmuth J.D."/>
            <person name="Zamanian M."/>
            <person name="Zheng Y."/>
            <person name="Cai X."/>
            <person name="Soberon X."/>
            <person name="Olson P.D."/>
            <person name="Laclette J.P."/>
            <person name="Brehm K."/>
            <person name="Berriman M."/>
            <person name="Garciarrubio A."/>
            <person name="Bobes R.J."/>
            <person name="Fragoso G."/>
            <person name="Sanchez-Flores A."/>
            <person name="Estrada K."/>
            <person name="Cevallos M.A."/>
            <person name="Morett E."/>
            <person name="Gonzalez V."/>
            <person name="Portillo T."/>
            <person name="Ochoa-Leyva A."/>
            <person name="Jose M.V."/>
            <person name="Sciutto E."/>
            <person name="Landa A."/>
            <person name="Jimenez L."/>
            <person name="Valdes V."/>
            <person name="Carrero J.C."/>
            <person name="Larralde C."/>
            <person name="Morales-Montor J."/>
            <person name="Limon-Lason J."/>
            <person name="Soberon X."/>
            <person name="Laclette J.P."/>
        </authorList>
    </citation>
    <scope>NUCLEOTIDE SEQUENCE [LARGE SCALE GENOMIC DNA]</scope>
</reference>
<dbReference type="EMBL" id="LK028583">
    <property type="protein sequence ID" value="CDS21444.1"/>
    <property type="molecule type" value="Genomic_DNA"/>
</dbReference>
<proteinExistence type="predicted"/>
<evidence type="ECO:0000313" key="2">
    <source>
        <dbReference type="Proteomes" id="UP000492820"/>
    </source>
</evidence>
<reference evidence="1" key="2">
    <citation type="submission" date="2014-06" db="EMBL/GenBank/DDBJ databases">
        <authorList>
            <person name="Aslett M."/>
        </authorList>
    </citation>
    <scope>NUCLEOTIDE SEQUENCE</scope>
</reference>